<sequence length="247" mass="28414">MEDTEQFRENTAPSAPVAPGTSGRQINKFTPQIYKFRVSPIRGNIKQYALQMPFSTLFDNLIAVLWSLYNKETKIKNGINQMEWALEFLKCLKVDYNYPESIGKIVKTIEKVMIELYSKISEIQHKEKELIVENKDSTGNSKILDEYALYFNEDDIVKKLKTITIKMDRVTGEPRYIKELNALCKRKPKIEDCKKDNKSPQTLVIGALKKILKKSTEAETITEVEELLKELNVQNTTAIATKSVNKE</sequence>
<protein>
    <submittedName>
        <fullName evidence="2">Uncharacterized protein</fullName>
    </submittedName>
</protein>
<evidence type="ECO:0000313" key="3">
    <source>
        <dbReference type="Proteomes" id="UP000475862"/>
    </source>
</evidence>
<proteinExistence type="predicted"/>
<accession>A0A6G0U495</accession>
<feature type="region of interest" description="Disordered" evidence="1">
    <location>
        <begin position="1"/>
        <end position="24"/>
    </location>
</feature>
<dbReference type="OrthoDB" id="6578444at2759"/>
<evidence type="ECO:0000256" key="1">
    <source>
        <dbReference type="SAM" id="MobiDB-lite"/>
    </source>
</evidence>
<keyword evidence="3" id="KW-1185">Reference proteome</keyword>
<gene>
    <name evidence="2" type="ORF">AGLY_001913</name>
</gene>
<dbReference type="AlphaFoldDB" id="A0A6G0U495"/>
<dbReference type="EMBL" id="VYZN01000004">
    <property type="protein sequence ID" value="KAE9543935.1"/>
    <property type="molecule type" value="Genomic_DNA"/>
</dbReference>
<comment type="caution">
    <text evidence="2">The sequence shown here is derived from an EMBL/GenBank/DDBJ whole genome shotgun (WGS) entry which is preliminary data.</text>
</comment>
<dbReference type="Proteomes" id="UP000475862">
    <property type="component" value="Unassembled WGS sequence"/>
</dbReference>
<evidence type="ECO:0000313" key="2">
    <source>
        <dbReference type="EMBL" id="KAE9543935.1"/>
    </source>
</evidence>
<reference evidence="2 3" key="1">
    <citation type="submission" date="2019-08" db="EMBL/GenBank/DDBJ databases">
        <title>The genome of the soybean aphid Biotype 1, its phylome, world population structure and adaptation to the North American continent.</title>
        <authorList>
            <person name="Giordano R."/>
            <person name="Donthu R.K."/>
            <person name="Hernandez A.G."/>
            <person name="Wright C.L."/>
            <person name="Zimin A.V."/>
        </authorList>
    </citation>
    <scope>NUCLEOTIDE SEQUENCE [LARGE SCALE GENOMIC DNA]</scope>
    <source>
        <tissue evidence="2">Whole aphids</tissue>
    </source>
</reference>
<name>A0A6G0U495_APHGL</name>
<organism evidence="2 3">
    <name type="scientific">Aphis glycines</name>
    <name type="common">Soybean aphid</name>
    <dbReference type="NCBI Taxonomy" id="307491"/>
    <lineage>
        <taxon>Eukaryota</taxon>
        <taxon>Metazoa</taxon>
        <taxon>Ecdysozoa</taxon>
        <taxon>Arthropoda</taxon>
        <taxon>Hexapoda</taxon>
        <taxon>Insecta</taxon>
        <taxon>Pterygota</taxon>
        <taxon>Neoptera</taxon>
        <taxon>Paraneoptera</taxon>
        <taxon>Hemiptera</taxon>
        <taxon>Sternorrhyncha</taxon>
        <taxon>Aphidomorpha</taxon>
        <taxon>Aphidoidea</taxon>
        <taxon>Aphididae</taxon>
        <taxon>Aphidini</taxon>
        <taxon>Aphis</taxon>
        <taxon>Aphis</taxon>
    </lineage>
</organism>